<comment type="similarity">
    <text evidence="1">Belongs to the UPF0213 family.</text>
</comment>
<dbReference type="AlphaFoldDB" id="A0A2S6NA68"/>
<dbReference type="OrthoDB" id="287318at2"/>
<accession>A0A2S6NA68</accession>
<name>A0A2S6NA68_9HYPH</name>
<dbReference type="SUPFAM" id="SSF82771">
    <property type="entry name" value="GIY-YIG endonuclease"/>
    <property type="match status" value="1"/>
</dbReference>
<dbReference type="PROSITE" id="PS50164">
    <property type="entry name" value="GIY_YIG"/>
    <property type="match status" value="1"/>
</dbReference>
<dbReference type="InterPro" id="IPR035901">
    <property type="entry name" value="GIY-YIG_endonuc_sf"/>
</dbReference>
<protein>
    <submittedName>
        <fullName evidence="2">Uncharacterized protein</fullName>
    </submittedName>
</protein>
<dbReference type="Pfam" id="PF01541">
    <property type="entry name" value="GIY-YIG"/>
    <property type="match status" value="1"/>
</dbReference>
<dbReference type="InterPro" id="IPR050190">
    <property type="entry name" value="UPF0213_domain"/>
</dbReference>
<dbReference type="PANTHER" id="PTHR34477:SF1">
    <property type="entry name" value="UPF0213 PROTEIN YHBQ"/>
    <property type="match status" value="1"/>
</dbReference>
<reference evidence="2 3" key="1">
    <citation type="journal article" date="2018" name="Arch. Microbiol.">
        <title>New insights into the metabolic potential of the phototrophic purple bacterium Rhodopila globiformis DSM 161(T) from its draft genome sequence and evidence for a vanadium-dependent nitrogenase.</title>
        <authorList>
            <person name="Imhoff J.F."/>
            <person name="Rahn T."/>
            <person name="Kunzel S."/>
            <person name="Neulinger S.C."/>
        </authorList>
    </citation>
    <scope>NUCLEOTIDE SEQUENCE [LARGE SCALE GENOMIC DNA]</scope>
    <source>
        <strain evidence="2 3">DSM 16996</strain>
    </source>
</reference>
<dbReference type="Proteomes" id="UP000239089">
    <property type="component" value="Unassembled WGS sequence"/>
</dbReference>
<comment type="caution">
    <text evidence="2">The sequence shown here is derived from an EMBL/GenBank/DDBJ whole genome shotgun (WGS) entry which is preliminary data.</text>
</comment>
<keyword evidence="3" id="KW-1185">Reference proteome</keyword>
<gene>
    <name evidence="2" type="ORF">CCR94_09370</name>
</gene>
<dbReference type="EMBL" id="NHSJ01000057">
    <property type="protein sequence ID" value="PPQ31494.1"/>
    <property type="molecule type" value="Genomic_DNA"/>
</dbReference>
<dbReference type="PANTHER" id="PTHR34477">
    <property type="entry name" value="UPF0213 PROTEIN YHBQ"/>
    <property type="match status" value="1"/>
</dbReference>
<dbReference type="Gene3D" id="3.40.1440.10">
    <property type="entry name" value="GIY-YIG endonuclease"/>
    <property type="match status" value="1"/>
</dbReference>
<evidence type="ECO:0000256" key="1">
    <source>
        <dbReference type="ARBA" id="ARBA00007435"/>
    </source>
</evidence>
<dbReference type="CDD" id="cd10456">
    <property type="entry name" value="GIY-YIG_UPF0213"/>
    <property type="match status" value="1"/>
</dbReference>
<evidence type="ECO:0000313" key="3">
    <source>
        <dbReference type="Proteomes" id="UP000239089"/>
    </source>
</evidence>
<organism evidence="2 3">
    <name type="scientific">Rhodoblastus sphagnicola</name>
    <dbReference type="NCBI Taxonomy" id="333368"/>
    <lineage>
        <taxon>Bacteria</taxon>
        <taxon>Pseudomonadati</taxon>
        <taxon>Pseudomonadota</taxon>
        <taxon>Alphaproteobacteria</taxon>
        <taxon>Hyphomicrobiales</taxon>
        <taxon>Rhodoblastaceae</taxon>
        <taxon>Rhodoblastus</taxon>
    </lineage>
</organism>
<dbReference type="RefSeq" id="WP_104507608.1">
    <property type="nucleotide sequence ID" value="NZ_JACIGC010000009.1"/>
</dbReference>
<evidence type="ECO:0000313" key="2">
    <source>
        <dbReference type="EMBL" id="PPQ31494.1"/>
    </source>
</evidence>
<dbReference type="InterPro" id="IPR000305">
    <property type="entry name" value="GIY-YIG_endonuc"/>
</dbReference>
<proteinExistence type="inferred from homology"/>
<sequence>MAHAHIYILLCADGSFYTGITRRDPIERLSEHELGLDPKCYTFRRRPLILVYTESFERVDEAVATERRIKGWSRAKKEALIARDYAALQRLASRAKAGG</sequence>